<keyword evidence="8" id="KW-1185">Reference proteome</keyword>
<keyword evidence="7" id="KW-0378">Hydrolase</keyword>
<name>A0ABM9D5J4_9BACT</name>
<reference evidence="7 8" key="1">
    <citation type="submission" date="2022-03" db="EMBL/GenBank/DDBJ databases">
        <authorList>
            <person name="Koch H."/>
        </authorList>
    </citation>
    <scope>NUCLEOTIDE SEQUENCE [LARGE SCALE GENOMIC DNA]</scope>
    <source>
        <strain evidence="7 8">G1</strain>
    </source>
</reference>
<protein>
    <submittedName>
        <fullName evidence="7">Ribonuclease BN</fullName>
        <ecNumber evidence="7">3.1.-.-</ecNumber>
    </submittedName>
</protein>
<dbReference type="GO" id="GO:0016787">
    <property type="term" value="F:hydrolase activity"/>
    <property type="evidence" value="ECO:0007669"/>
    <property type="project" value="UniProtKB-KW"/>
</dbReference>
<keyword evidence="4 6" id="KW-1133">Transmembrane helix</keyword>
<dbReference type="InterPro" id="IPR017039">
    <property type="entry name" value="Virul_fac_BrkB"/>
</dbReference>
<sequence>MTVPRFTGMHLPPSLASCLATLKFLGGQLCRHNLLLWASALTYTTLLSLVPFLALAFSLLKGMGLQDGIAPLVLHQLAGNSHDVALRIMEYIRNANTASVGVVGFLFLLVMVLLIMDSITGAFNQICEARETRPFWRLLVEYLTIALAGPSILALLMTMTSLLQSQWLVRRLIEETLLAEPVLLFFRLVPYIVIILSLILLYRFVPNACVSLRSAAIGGTVAGFAWQAAHWGYFHFQFGVTRNNAVYGALAALPFLLVWIYLSWIIVLLGLELAMLHQHGHKSSQSETSP</sequence>
<evidence type="ECO:0000256" key="3">
    <source>
        <dbReference type="ARBA" id="ARBA00022692"/>
    </source>
</evidence>
<evidence type="ECO:0000256" key="4">
    <source>
        <dbReference type="ARBA" id="ARBA00022989"/>
    </source>
</evidence>
<keyword evidence="2" id="KW-1003">Cell membrane</keyword>
<feature type="transmembrane region" description="Helical" evidence="6">
    <location>
        <begin position="184"/>
        <end position="205"/>
    </location>
</feature>
<feature type="transmembrane region" description="Helical" evidence="6">
    <location>
        <begin position="36"/>
        <end position="60"/>
    </location>
</feature>
<dbReference type="EC" id="3.1.-.-" evidence="7"/>
<evidence type="ECO:0000256" key="5">
    <source>
        <dbReference type="ARBA" id="ARBA00023136"/>
    </source>
</evidence>
<dbReference type="RefSeq" id="WP_305731372.1">
    <property type="nucleotide sequence ID" value="NZ_OW150024.1"/>
</dbReference>
<feature type="transmembrane region" description="Helical" evidence="6">
    <location>
        <begin position="97"/>
        <end position="116"/>
    </location>
</feature>
<feature type="transmembrane region" description="Helical" evidence="6">
    <location>
        <begin position="142"/>
        <end position="163"/>
    </location>
</feature>
<keyword evidence="5 6" id="KW-0472">Membrane</keyword>
<comment type="subcellular location">
    <subcellularLocation>
        <location evidence="1">Cell membrane</location>
        <topology evidence="1">Multi-pass membrane protein</topology>
    </subcellularLocation>
</comment>
<organism evidence="7 8">
    <name type="scientific">Trichlorobacter ammonificans</name>
    <dbReference type="NCBI Taxonomy" id="2916410"/>
    <lineage>
        <taxon>Bacteria</taxon>
        <taxon>Pseudomonadati</taxon>
        <taxon>Thermodesulfobacteriota</taxon>
        <taxon>Desulfuromonadia</taxon>
        <taxon>Geobacterales</taxon>
        <taxon>Geobacteraceae</taxon>
        <taxon>Trichlorobacter</taxon>
    </lineage>
</organism>
<proteinExistence type="predicted"/>
<evidence type="ECO:0000256" key="6">
    <source>
        <dbReference type="SAM" id="Phobius"/>
    </source>
</evidence>
<evidence type="ECO:0000313" key="8">
    <source>
        <dbReference type="Proteomes" id="UP001295463"/>
    </source>
</evidence>
<evidence type="ECO:0000313" key="7">
    <source>
        <dbReference type="EMBL" id="CAH2030436.1"/>
    </source>
</evidence>
<accession>A0ABM9D5J4</accession>
<dbReference type="Proteomes" id="UP001295463">
    <property type="component" value="Chromosome"/>
</dbReference>
<feature type="transmembrane region" description="Helical" evidence="6">
    <location>
        <begin position="211"/>
        <end position="234"/>
    </location>
</feature>
<dbReference type="PANTHER" id="PTHR30213:SF0">
    <property type="entry name" value="UPF0761 MEMBRANE PROTEIN YIHY"/>
    <property type="match status" value="1"/>
</dbReference>
<evidence type="ECO:0000256" key="2">
    <source>
        <dbReference type="ARBA" id="ARBA00022475"/>
    </source>
</evidence>
<dbReference type="NCBIfam" id="TIGR00765">
    <property type="entry name" value="yihY_not_rbn"/>
    <property type="match status" value="1"/>
</dbReference>
<evidence type="ECO:0000256" key="1">
    <source>
        <dbReference type="ARBA" id="ARBA00004651"/>
    </source>
</evidence>
<dbReference type="PROSITE" id="PS51257">
    <property type="entry name" value="PROKAR_LIPOPROTEIN"/>
    <property type="match status" value="1"/>
</dbReference>
<dbReference type="Pfam" id="PF03631">
    <property type="entry name" value="Virul_fac_BrkB"/>
    <property type="match status" value="1"/>
</dbReference>
<dbReference type="PANTHER" id="PTHR30213">
    <property type="entry name" value="INNER MEMBRANE PROTEIN YHJD"/>
    <property type="match status" value="1"/>
</dbReference>
<gene>
    <name evidence="7" type="ORF">GEAMG1_0624</name>
</gene>
<keyword evidence="3 6" id="KW-0812">Transmembrane</keyword>
<dbReference type="EMBL" id="OW150024">
    <property type="protein sequence ID" value="CAH2030436.1"/>
    <property type="molecule type" value="Genomic_DNA"/>
</dbReference>
<feature type="transmembrane region" description="Helical" evidence="6">
    <location>
        <begin position="246"/>
        <end position="271"/>
    </location>
</feature>
<dbReference type="PIRSF" id="PIRSF035875">
    <property type="entry name" value="RNase_BN"/>
    <property type="match status" value="1"/>
</dbReference>